<dbReference type="InterPro" id="IPR010621">
    <property type="entry name" value="DUF1214"/>
</dbReference>
<evidence type="ECO:0000259" key="2">
    <source>
        <dbReference type="Pfam" id="PF06863"/>
    </source>
</evidence>
<evidence type="ECO:0000313" key="4">
    <source>
        <dbReference type="Proteomes" id="UP000636004"/>
    </source>
</evidence>
<feature type="domain" description="DUF1254" evidence="2">
    <location>
        <begin position="73"/>
        <end position="135"/>
    </location>
</feature>
<dbReference type="SUPFAM" id="SSF160935">
    <property type="entry name" value="VPA0735-like"/>
    <property type="match status" value="1"/>
</dbReference>
<dbReference type="PROSITE" id="PS51257">
    <property type="entry name" value="PROKAR_LIPOPROTEIN"/>
    <property type="match status" value="1"/>
</dbReference>
<comment type="caution">
    <text evidence="3">The sequence shown here is derived from an EMBL/GenBank/DDBJ whole genome shotgun (WGS) entry which is preliminary data.</text>
</comment>
<feature type="domain" description="DUF1214" evidence="1">
    <location>
        <begin position="236"/>
        <end position="321"/>
    </location>
</feature>
<evidence type="ECO:0000313" key="3">
    <source>
        <dbReference type="EMBL" id="GGZ69676.1"/>
    </source>
</evidence>
<reference evidence="3" key="1">
    <citation type="journal article" date="2014" name="Int. J. Syst. Evol. Microbiol.">
        <title>Complete genome sequence of Corynebacterium casei LMG S-19264T (=DSM 44701T), isolated from a smear-ripened cheese.</title>
        <authorList>
            <consortium name="US DOE Joint Genome Institute (JGI-PGF)"/>
            <person name="Walter F."/>
            <person name="Albersmeier A."/>
            <person name="Kalinowski J."/>
            <person name="Ruckert C."/>
        </authorList>
    </citation>
    <scope>NUCLEOTIDE SEQUENCE</scope>
    <source>
        <strain evidence="3">KCTC 12710</strain>
    </source>
</reference>
<dbReference type="InterPro" id="IPR010679">
    <property type="entry name" value="DUF1254"/>
</dbReference>
<dbReference type="Pfam" id="PF06863">
    <property type="entry name" value="DUF1254"/>
    <property type="match status" value="1"/>
</dbReference>
<dbReference type="Gene3D" id="2.60.120.600">
    <property type="entry name" value="Domain of unknown function DUF1214, C-terminal domain"/>
    <property type="match status" value="1"/>
</dbReference>
<evidence type="ECO:0000259" key="1">
    <source>
        <dbReference type="Pfam" id="PF06742"/>
    </source>
</evidence>
<dbReference type="PANTHER" id="PTHR36509:SF3">
    <property type="entry name" value="SIGNAL PEPTIDE PROTEIN"/>
    <property type="match status" value="1"/>
</dbReference>
<dbReference type="Pfam" id="PF06742">
    <property type="entry name" value="DUF1214"/>
    <property type="match status" value="1"/>
</dbReference>
<protein>
    <submittedName>
        <fullName evidence="3">Murein transglycosylase</fullName>
    </submittedName>
</protein>
<accession>A0A918V4U4</accession>
<dbReference type="InterPro" id="IPR037049">
    <property type="entry name" value="DUF1214_C_sf"/>
</dbReference>
<gene>
    <name evidence="3" type="ORF">GCM10007028_03420</name>
</gene>
<dbReference type="EMBL" id="BMWZ01000001">
    <property type="protein sequence ID" value="GGZ69676.1"/>
    <property type="molecule type" value="Genomic_DNA"/>
</dbReference>
<dbReference type="PANTHER" id="PTHR36509">
    <property type="entry name" value="BLL3101 PROTEIN"/>
    <property type="match status" value="1"/>
</dbReference>
<dbReference type="AlphaFoldDB" id="A0A918V4U4"/>
<reference evidence="3" key="2">
    <citation type="submission" date="2020-09" db="EMBL/GenBank/DDBJ databases">
        <authorList>
            <person name="Sun Q."/>
            <person name="Kim S."/>
        </authorList>
    </citation>
    <scope>NUCLEOTIDE SEQUENCE</scope>
    <source>
        <strain evidence="3">KCTC 12710</strain>
    </source>
</reference>
<proteinExistence type="predicted"/>
<keyword evidence="4" id="KW-1185">Reference proteome</keyword>
<name>A0A918V4U4_9FLAO</name>
<dbReference type="Proteomes" id="UP000636004">
    <property type="component" value="Unassembled WGS sequence"/>
</dbReference>
<organism evidence="3 4">
    <name type="scientific">Algibacter mikhailovii</name>
    <dbReference type="NCBI Taxonomy" id="425498"/>
    <lineage>
        <taxon>Bacteria</taxon>
        <taxon>Pseudomonadati</taxon>
        <taxon>Bacteroidota</taxon>
        <taxon>Flavobacteriia</taxon>
        <taxon>Flavobacteriales</taxon>
        <taxon>Flavobacteriaceae</taxon>
        <taxon>Algibacter</taxon>
    </lineage>
</organism>
<sequence>MKLFNRILIGTLALGMLMSCNSIGKKDSNQSTNEKSSPIIVTQENFPTAYSYLRMGAIVERAGGVNKLIEMPRPSSNPKEQLVVRMNRDTYYSSAVMDVSEDAFITIPETERYVSIQIIDENHETQPMIYGPGKHKITAKTEHAFVIVRALEDNARRNLLIEAESNKPFVMKEWDMESFKELEEEGNAVFVKGYDQSKAFGSKETGQTTYMNYIGAAGGWGGAMVVDNIYQSTGYLDIEGCYEMTFLDPMDKFFWSITVYNANGYMFNDVANVSSELDPDINEDGSITVRFGCDNMPNNIPIREGNTTGKFNVIMRHYGPSDEVRNNVEGYNATKFIKKVN</sequence>